<proteinExistence type="predicted"/>
<accession>A0ABP9PFF3</accession>
<evidence type="ECO:0000313" key="1">
    <source>
        <dbReference type="EMBL" id="GAA5144882.1"/>
    </source>
</evidence>
<protein>
    <submittedName>
        <fullName evidence="1">Uncharacterized protein</fullName>
    </submittedName>
</protein>
<dbReference type="RefSeq" id="WP_345737759.1">
    <property type="nucleotide sequence ID" value="NZ_BAABIA010000007.1"/>
</dbReference>
<reference evidence="2" key="1">
    <citation type="journal article" date="2019" name="Int. J. Syst. Evol. Microbiol.">
        <title>The Global Catalogue of Microorganisms (GCM) 10K type strain sequencing project: providing services to taxonomists for standard genome sequencing and annotation.</title>
        <authorList>
            <consortium name="The Broad Institute Genomics Platform"/>
            <consortium name="The Broad Institute Genome Sequencing Center for Infectious Disease"/>
            <person name="Wu L."/>
            <person name="Ma J."/>
        </authorList>
    </citation>
    <scope>NUCLEOTIDE SEQUENCE [LARGE SCALE GENOMIC DNA]</scope>
    <source>
        <strain evidence="2">JCM 18053</strain>
    </source>
</reference>
<organism evidence="1 2">
    <name type="scientific">Prosthecobacter algae</name>
    <dbReference type="NCBI Taxonomy" id="1144682"/>
    <lineage>
        <taxon>Bacteria</taxon>
        <taxon>Pseudomonadati</taxon>
        <taxon>Verrucomicrobiota</taxon>
        <taxon>Verrucomicrobiia</taxon>
        <taxon>Verrucomicrobiales</taxon>
        <taxon>Verrucomicrobiaceae</taxon>
        <taxon>Prosthecobacter</taxon>
    </lineage>
</organism>
<name>A0ABP9PFF3_9BACT</name>
<comment type="caution">
    <text evidence="1">The sequence shown here is derived from an EMBL/GenBank/DDBJ whole genome shotgun (WGS) entry which is preliminary data.</text>
</comment>
<dbReference type="EMBL" id="BAABIA010000007">
    <property type="protein sequence ID" value="GAA5144882.1"/>
    <property type="molecule type" value="Genomic_DNA"/>
</dbReference>
<sequence length="126" mass="14421">MKCGIGFEAEFCRAKALEYFSEGDVVWTSIVETKAPFFKSLGDAKLNLMRGFAELKLWSTFWEDVVWSLFVETEAPLQILRQCGIGFEAEFCRAKALEYFSEGDVVWTSFVETKGTIFPSLWGMRD</sequence>
<evidence type="ECO:0000313" key="2">
    <source>
        <dbReference type="Proteomes" id="UP001499852"/>
    </source>
</evidence>
<dbReference type="Proteomes" id="UP001499852">
    <property type="component" value="Unassembled WGS sequence"/>
</dbReference>
<gene>
    <name evidence="1" type="ORF">GCM10023213_35760</name>
</gene>
<keyword evidence="2" id="KW-1185">Reference proteome</keyword>